<reference evidence="4 5" key="1">
    <citation type="journal article" date="2013" name="Genome Biol.">
        <title>Genomic analysis reveals key aspects of prokaryotic symbiosis in the phototrophic consortium "Chlorochromatium aggregatum".</title>
        <authorList>
            <person name="Liu Z."/>
            <person name="Muller J."/>
            <person name="Li T."/>
            <person name="Alvey R.M."/>
            <person name="Vogl K."/>
            <person name="Frigaard N.U."/>
            <person name="Rockwell N.C."/>
            <person name="Boyd E.S."/>
            <person name="Tomsho L.P."/>
            <person name="Schuster S.C."/>
            <person name="Henke P."/>
            <person name="Rohde M."/>
            <person name="Overmann J."/>
            <person name="Bryant D.A."/>
        </authorList>
    </citation>
    <scope>NUCLEOTIDE SEQUENCE [LARGE SCALE GENOMIC DNA]</scope>
    <source>
        <strain evidence="4">CR</strain>
    </source>
</reference>
<dbReference type="RefSeq" id="WP_022775008.1">
    <property type="nucleotide sequence ID" value="NC_022576.1"/>
</dbReference>
<dbReference type="OrthoDB" id="9800897at2"/>
<dbReference type="PANTHER" id="PTHR44591">
    <property type="entry name" value="STRESS RESPONSE REGULATOR PROTEIN 1"/>
    <property type="match status" value="1"/>
</dbReference>
<dbReference type="PROSITE" id="PS50110">
    <property type="entry name" value="RESPONSE_REGULATORY"/>
    <property type="match status" value="1"/>
</dbReference>
<dbReference type="PANTHER" id="PTHR44591:SF3">
    <property type="entry name" value="RESPONSE REGULATORY DOMAIN-CONTAINING PROTEIN"/>
    <property type="match status" value="1"/>
</dbReference>
<evidence type="ECO:0000313" key="4">
    <source>
        <dbReference type="EMBL" id="AGX88105.1"/>
    </source>
</evidence>
<sequence>MNSPINKIVIVDDEAHIRSLLQQTLEELEGSPPILTAPNGAMGLALIEKEHPRLVFLDVMMPLMNGYDVCAAVRKNPALADVTIVMLTAKGQEADRIHGLDVGAHHFVTKPFDPDEILELARSVFDAA</sequence>
<accession>U5N9V8</accession>
<proteinExistence type="predicted"/>
<dbReference type="AlphaFoldDB" id="U5N9V8"/>
<dbReference type="KEGG" id="cbx:Cenrod_2033"/>
<evidence type="ECO:0000259" key="3">
    <source>
        <dbReference type="PROSITE" id="PS50110"/>
    </source>
</evidence>
<dbReference type="CDD" id="cd17574">
    <property type="entry name" value="REC_OmpR"/>
    <property type="match status" value="1"/>
</dbReference>
<dbReference type="GO" id="GO:0000160">
    <property type="term" value="P:phosphorelay signal transduction system"/>
    <property type="evidence" value="ECO:0007669"/>
    <property type="project" value="InterPro"/>
</dbReference>
<dbReference type="SUPFAM" id="SSF52172">
    <property type="entry name" value="CheY-like"/>
    <property type="match status" value="1"/>
</dbReference>
<dbReference type="Proteomes" id="UP000017184">
    <property type="component" value="Chromosome"/>
</dbReference>
<dbReference type="HOGENOM" id="CLU_000445_69_17_4"/>
<dbReference type="InterPro" id="IPR011006">
    <property type="entry name" value="CheY-like_superfamily"/>
</dbReference>
<dbReference type="Pfam" id="PF00072">
    <property type="entry name" value="Response_reg"/>
    <property type="match status" value="1"/>
</dbReference>
<protein>
    <submittedName>
        <fullName evidence="4">CheY-like chemotaxis protein</fullName>
    </submittedName>
</protein>
<dbReference type="PATRIC" id="fig|946483.4.peg.2046"/>
<evidence type="ECO:0000313" key="5">
    <source>
        <dbReference type="Proteomes" id="UP000017184"/>
    </source>
</evidence>
<evidence type="ECO:0000256" key="1">
    <source>
        <dbReference type="ARBA" id="ARBA00022553"/>
    </source>
</evidence>
<keyword evidence="1 2" id="KW-0597">Phosphoprotein</keyword>
<evidence type="ECO:0000256" key="2">
    <source>
        <dbReference type="PROSITE-ProRule" id="PRU00169"/>
    </source>
</evidence>
<gene>
    <name evidence="4" type="ORF">Cenrod_2033</name>
</gene>
<dbReference type="eggNOG" id="COG0745">
    <property type="taxonomic scope" value="Bacteria"/>
</dbReference>
<dbReference type="SMART" id="SM00448">
    <property type="entry name" value="REC"/>
    <property type="match status" value="1"/>
</dbReference>
<name>U5N9V8_9BURK</name>
<organism evidence="4 5">
    <name type="scientific">Candidatus Symbiobacter mobilis CR</name>
    <dbReference type="NCBI Taxonomy" id="946483"/>
    <lineage>
        <taxon>Bacteria</taxon>
        <taxon>Pseudomonadati</taxon>
        <taxon>Pseudomonadota</taxon>
        <taxon>Betaproteobacteria</taxon>
        <taxon>Burkholderiales</taxon>
        <taxon>Comamonadaceae</taxon>
    </lineage>
</organism>
<dbReference type="STRING" id="946483.Cenrod_2033"/>
<dbReference type="EMBL" id="CP004885">
    <property type="protein sequence ID" value="AGX88105.1"/>
    <property type="molecule type" value="Genomic_DNA"/>
</dbReference>
<dbReference type="InterPro" id="IPR001789">
    <property type="entry name" value="Sig_transdc_resp-reg_receiver"/>
</dbReference>
<dbReference type="Gene3D" id="3.40.50.2300">
    <property type="match status" value="1"/>
</dbReference>
<keyword evidence="5" id="KW-1185">Reference proteome</keyword>
<feature type="modified residue" description="4-aspartylphosphate" evidence="2">
    <location>
        <position position="58"/>
    </location>
</feature>
<feature type="domain" description="Response regulatory" evidence="3">
    <location>
        <begin position="7"/>
        <end position="125"/>
    </location>
</feature>
<dbReference type="InterPro" id="IPR050595">
    <property type="entry name" value="Bact_response_regulator"/>
</dbReference>